<dbReference type="SUPFAM" id="SSF51984">
    <property type="entry name" value="MurCD N-terminal domain"/>
    <property type="match status" value="1"/>
</dbReference>
<keyword evidence="7 8" id="KW-0961">Cell wall biogenesis/degradation</keyword>
<evidence type="ECO:0000256" key="6">
    <source>
        <dbReference type="ARBA" id="ARBA00022840"/>
    </source>
</evidence>
<dbReference type="GO" id="GO:0008764">
    <property type="term" value="F:UDP-N-acetylmuramoylalanine-D-glutamate ligase activity"/>
    <property type="evidence" value="ECO:0007669"/>
    <property type="project" value="UniProtKB-UniRule"/>
</dbReference>
<evidence type="ECO:0000259" key="9">
    <source>
        <dbReference type="Pfam" id="PF02875"/>
    </source>
</evidence>
<dbReference type="SUPFAM" id="SSF53623">
    <property type="entry name" value="MurD-like peptide ligases, catalytic domain"/>
    <property type="match status" value="1"/>
</dbReference>
<dbReference type="InterPro" id="IPR036565">
    <property type="entry name" value="Mur-like_cat_sf"/>
</dbReference>
<dbReference type="GO" id="GO:0005737">
    <property type="term" value="C:cytoplasm"/>
    <property type="evidence" value="ECO:0007669"/>
    <property type="project" value="UniProtKB-SubCell"/>
</dbReference>
<evidence type="ECO:0000256" key="4">
    <source>
        <dbReference type="ARBA" id="ARBA00022598"/>
    </source>
</evidence>
<sequence length="470" mass="52188">MSNRKNIVVLGAGESGVGAAILAQKEHFEVFVSDVGTIGQEFKAILEEKKIAYEEGQHSLERILETADIVIKSPGIPDHVALIQQLKAKEIPVLDELEFASQYTNATIVGITGSNGKTTTTRLLHHILDVAGFDVGIAGNIGFSLAKQVAEKDRAYYVVEVSSFQLDNMRTFNPAIAILLNITPDHLDRYEYQLEKYIASKLRIVQNKGAEQVFIYNSDDANIQYGLEHYYNGNKAAIHEVSMRALEQEGINFRVPETDFEMPATALVLKGRHNYFNMQCAVLAAKKLGVKNPFIEKALASFVNEPHRLESVITMNELEFINDSKATNVDAVFYALEAMTKPVVWIVGGVDKGNDYTQLFDLVQKKVRAIVCLGIDNSSIQKAFADEHEIIVEVRSVEEAIKVATLYGEPGDAVLLSPACASFDLFKNYIDRGNKFKAVLMHQHKMMTEGIQVTLNINWTQNPVDGKSDS</sequence>
<dbReference type="GO" id="GO:0071555">
    <property type="term" value="P:cell wall organization"/>
    <property type="evidence" value="ECO:0007669"/>
    <property type="project" value="UniProtKB-KW"/>
</dbReference>
<dbReference type="HAMAP" id="MF_00639">
    <property type="entry name" value="MurD"/>
    <property type="match status" value="1"/>
</dbReference>
<comment type="catalytic activity">
    <reaction evidence="7 8">
        <text>UDP-N-acetyl-alpha-D-muramoyl-L-alanine + D-glutamate + ATP = UDP-N-acetyl-alpha-D-muramoyl-L-alanyl-D-glutamate + ADP + phosphate + H(+)</text>
        <dbReference type="Rhea" id="RHEA:16429"/>
        <dbReference type="ChEBI" id="CHEBI:15378"/>
        <dbReference type="ChEBI" id="CHEBI:29986"/>
        <dbReference type="ChEBI" id="CHEBI:30616"/>
        <dbReference type="ChEBI" id="CHEBI:43474"/>
        <dbReference type="ChEBI" id="CHEBI:83898"/>
        <dbReference type="ChEBI" id="CHEBI:83900"/>
        <dbReference type="ChEBI" id="CHEBI:456216"/>
        <dbReference type="EC" id="6.3.2.9"/>
    </reaction>
</comment>
<feature type="binding site" evidence="7">
    <location>
        <begin position="113"/>
        <end position="119"/>
    </location>
    <ligand>
        <name>ATP</name>
        <dbReference type="ChEBI" id="CHEBI:30616"/>
    </ligand>
</feature>
<comment type="function">
    <text evidence="7 8">Cell wall formation. Catalyzes the addition of glutamate to the nucleotide precursor UDP-N-acetylmuramoyl-L-alanine (UMA).</text>
</comment>
<evidence type="ECO:0000256" key="1">
    <source>
        <dbReference type="ARBA" id="ARBA00004496"/>
    </source>
</evidence>
<dbReference type="EC" id="6.3.2.9" evidence="7 8"/>
<keyword evidence="5 7" id="KW-0547">Nucleotide-binding</keyword>
<keyword evidence="7 8" id="KW-0133">Cell shape</keyword>
<dbReference type="UniPathway" id="UPA00219"/>
<evidence type="ECO:0000313" key="11">
    <source>
        <dbReference type="EMBL" id="CAA6799727.1"/>
    </source>
</evidence>
<evidence type="ECO:0000256" key="3">
    <source>
        <dbReference type="ARBA" id="ARBA00022490"/>
    </source>
</evidence>
<proteinExistence type="inferred from homology"/>
<dbReference type="InterPro" id="IPR036615">
    <property type="entry name" value="Mur_ligase_C_dom_sf"/>
</dbReference>
<feature type="domain" description="Mur ligase C-terminal" evidence="9">
    <location>
        <begin position="307"/>
        <end position="420"/>
    </location>
</feature>
<comment type="subcellular location">
    <subcellularLocation>
        <location evidence="1 7 8">Cytoplasm</location>
    </subcellularLocation>
</comment>
<keyword evidence="7 8" id="KW-0131">Cell cycle</keyword>
<dbReference type="AlphaFoldDB" id="A0A6S6S9H5"/>
<gene>
    <name evidence="7" type="primary">murD</name>
    <name evidence="11" type="ORF">HELGO_WM29736</name>
</gene>
<evidence type="ECO:0000256" key="8">
    <source>
        <dbReference type="RuleBase" id="RU003664"/>
    </source>
</evidence>
<keyword evidence="7 8" id="KW-0573">Peptidoglycan synthesis</keyword>
<evidence type="ECO:0000259" key="10">
    <source>
        <dbReference type="Pfam" id="PF08245"/>
    </source>
</evidence>
<dbReference type="Gene3D" id="3.40.1190.10">
    <property type="entry name" value="Mur-like, catalytic domain"/>
    <property type="match status" value="1"/>
</dbReference>
<dbReference type="Gene3D" id="3.90.190.20">
    <property type="entry name" value="Mur ligase, C-terminal domain"/>
    <property type="match status" value="1"/>
</dbReference>
<dbReference type="SUPFAM" id="SSF53244">
    <property type="entry name" value="MurD-like peptide ligases, peptide-binding domain"/>
    <property type="match status" value="1"/>
</dbReference>
<protein>
    <recommendedName>
        <fullName evidence="7 8">UDP-N-acetylmuramoylalanine--D-glutamate ligase</fullName>
        <ecNumber evidence="7 8">6.3.2.9</ecNumber>
    </recommendedName>
    <alternativeName>
        <fullName evidence="7">D-glutamic acid-adding enzyme</fullName>
    </alternativeName>
    <alternativeName>
        <fullName evidence="7">UDP-N-acetylmuramoyl-L-alanyl-D-glutamate synthetase</fullName>
    </alternativeName>
</protein>
<evidence type="ECO:0000256" key="5">
    <source>
        <dbReference type="ARBA" id="ARBA00022741"/>
    </source>
</evidence>
<organism evidence="11">
    <name type="scientific">uncultured Aureispira sp</name>
    <dbReference type="NCBI Taxonomy" id="1331704"/>
    <lineage>
        <taxon>Bacteria</taxon>
        <taxon>Pseudomonadati</taxon>
        <taxon>Bacteroidota</taxon>
        <taxon>Saprospiria</taxon>
        <taxon>Saprospirales</taxon>
        <taxon>Saprospiraceae</taxon>
        <taxon>Aureispira</taxon>
        <taxon>environmental samples</taxon>
    </lineage>
</organism>
<evidence type="ECO:0000256" key="2">
    <source>
        <dbReference type="ARBA" id="ARBA00004752"/>
    </source>
</evidence>
<reference evidence="11" key="1">
    <citation type="submission" date="2020-01" db="EMBL/GenBank/DDBJ databases">
        <authorList>
            <person name="Meier V. D."/>
            <person name="Meier V D."/>
        </authorList>
    </citation>
    <scope>NUCLEOTIDE SEQUENCE</scope>
    <source>
        <strain evidence="11">HLG_WM_MAG_10</strain>
    </source>
</reference>
<comment type="pathway">
    <text evidence="2 7 8">Cell wall biogenesis; peptidoglycan biosynthesis.</text>
</comment>
<dbReference type="PANTHER" id="PTHR43692:SF1">
    <property type="entry name" value="UDP-N-ACETYLMURAMOYLALANINE--D-GLUTAMATE LIGASE"/>
    <property type="match status" value="1"/>
</dbReference>
<keyword evidence="4 7" id="KW-0436">Ligase</keyword>
<dbReference type="Gene3D" id="3.40.50.720">
    <property type="entry name" value="NAD(P)-binding Rossmann-like Domain"/>
    <property type="match status" value="1"/>
</dbReference>
<dbReference type="InterPro" id="IPR005762">
    <property type="entry name" value="MurD"/>
</dbReference>
<dbReference type="Pfam" id="PF02875">
    <property type="entry name" value="Mur_ligase_C"/>
    <property type="match status" value="1"/>
</dbReference>
<dbReference type="PANTHER" id="PTHR43692">
    <property type="entry name" value="UDP-N-ACETYLMURAMOYLALANINE--D-GLUTAMATE LIGASE"/>
    <property type="match status" value="1"/>
</dbReference>
<dbReference type="GO" id="GO:0051301">
    <property type="term" value="P:cell division"/>
    <property type="evidence" value="ECO:0007669"/>
    <property type="project" value="UniProtKB-KW"/>
</dbReference>
<accession>A0A6S6S9H5</accession>
<comment type="similarity">
    <text evidence="7">Belongs to the MurCDEF family.</text>
</comment>
<keyword evidence="6 7" id="KW-0067">ATP-binding</keyword>
<dbReference type="InterPro" id="IPR004101">
    <property type="entry name" value="Mur_ligase_C"/>
</dbReference>
<dbReference type="EMBL" id="CACVAQ010000044">
    <property type="protein sequence ID" value="CAA6799727.1"/>
    <property type="molecule type" value="Genomic_DNA"/>
</dbReference>
<evidence type="ECO:0000256" key="7">
    <source>
        <dbReference type="HAMAP-Rule" id="MF_00639"/>
    </source>
</evidence>
<keyword evidence="3 7" id="KW-0963">Cytoplasm</keyword>
<dbReference type="Pfam" id="PF21377">
    <property type="entry name" value="MurD_N"/>
    <property type="match status" value="1"/>
</dbReference>
<name>A0A6S6S9H5_9BACT</name>
<dbReference type="GO" id="GO:0005524">
    <property type="term" value="F:ATP binding"/>
    <property type="evidence" value="ECO:0007669"/>
    <property type="project" value="UniProtKB-UniRule"/>
</dbReference>
<dbReference type="GO" id="GO:0008360">
    <property type="term" value="P:regulation of cell shape"/>
    <property type="evidence" value="ECO:0007669"/>
    <property type="project" value="UniProtKB-KW"/>
</dbReference>
<dbReference type="Pfam" id="PF08245">
    <property type="entry name" value="Mur_ligase_M"/>
    <property type="match status" value="1"/>
</dbReference>
<feature type="domain" description="Mur ligase central" evidence="10">
    <location>
        <begin position="111"/>
        <end position="285"/>
    </location>
</feature>
<keyword evidence="7 8" id="KW-0132">Cell division</keyword>
<dbReference type="InterPro" id="IPR013221">
    <property type="entry name" value="Mur_ligase_cen"/>
</dbReference>
<dbReference type="GO" id="GO:0009252">
    <property type="term" value="P:peptidoglycan biosynthetic process"/>
    <property type="evidence" value="ECO:0007669"/>
    <property type="project" value="UniProtKB-UniRule"/>
</dbReference>
<dbReference type="NCBIfam" id="TIGR01087">
    <property type="entry name" value="murD"/>
    <property type="match status" value="1"/>
</dbReference>